<dbReference type="GO" id="GO:0009507">
    <property type="term" value="C:chloroplast"/>
    <property type="evidence" value="ECO:0007669"/>
    <property type="project" value="UniProtKB-SubCell"/>
</dbReference>
<evidence type="ECO:0000256" key="1">
    <source>
        <dbReference type="ARBA" id="ARBA00004229"/>
    </source>
</evidence>
<dbReference type="SUPFAM" id="SSF103511">
    <property type="entry name" value="Chlorophyll a-b binding protein"/>
    <property type="match status" value="1"/>
</dbReference>
<comment type="subcellular location">
    <subcellularLocation>
        <location evidence="1">Plastid</location>
        <location evidence="1">Chloroplast</location>
    </subcellularLocation>
</comment>
<dbReference type="Pfam" id="PF00504">
    <property type="entry name" value="Chloroa_b-bind"/>
    <property type="match status" value="1"/>
</dbReference>
<dbReference type="GO" id="GO:0030076">
    <property type="term" value="C:light-harvesting complex"/>
    <property type="evidence" value="ECO:0007669"/>
    <property type="project" value="UniProtKB-KW"/>
</dbReference>
<gene>
    <name evidence="6" type="primary">LHC3</name>
    <name evidence="6" type="ORF">FRACYDRAFT_269349</name>
</gene>
<organism evidence="6 7">
    <name type="scientific">Fragilariopsis cylindrus CCMP1102</name>
    <dbReference type="NCBI Taxonomy" id="635003"/>
    <lineage>
        <taxon>Eukaryota</taxon>
        <taxon>Sar</taxon>
        <taxon>Stramenopiles</taxon>
        <taxon>Ochrophyta</taxon>
        <taxon>Bacillariophyta</taxon>
        <taxon>Bacillariophyceae</taxon>
        <taxon>Bacillariophycidae</taxon>
        <taxon>Bacillariales</taxon>
        <taxon>Bacillariaceae</taxon>
        <taxon>Fragilariopsis</taxon>
    </lineage>
</organism>
<keyword evidence="3" id="KW-0150">Chloroplast</keyword>
<dbReference type="EMBL" id="KV784359">
    <property type="protein sequence ID" value="OEU15397.1"/>
    <property type="molecule type" value="Genomic_DNA"/>
</dbReference>
<dbReference type="OrthoDB" id="37507at2759"/>
<evidence type="ECO:0000256" key="3">
    <source>
        <dbReference type="ARBA" id="ARBA00022528"/>
    </source>
</evidence>
<evidence type="ECO:0000256" key="2">
    <source>
        <dbReference type="ARBA" id="ARBA00005933"/>
    </source>
</evidence>
<name>A0A1E7FB72_9STRA</name>
<evidence type="ECO:0000313" key="7">
    <source>
        <dbReference type="Proteomes" id="UP000095751"/>
    </source>
</evidence>
<dbReference type="InParanoid" id="A0A1E7FB72"/>
<evidence type="ECO:0000313" key="6">
    <source>
        <dbReference type="EMBL" id="OEU15397.1"/>
    </source>
</evidence>
<dbReference type="InterPro" id="IPR022796">
    <property type="entry name" value="Chloroa_b-bind"/>
</dbReference>
<comment type="similarity">
    <text evidence="2">Belongs to the fucoxanthin chlorophyll protein family.</text>
</comment>
<dbReference type="Proteomes" id="UP000095751">
    <property type="component" value="Unassembled WGS sequence"/>
</dbReference>
<keyword evidence="7" id="KW-1185">Reference proteome</keyword>
<evidence type="ECO:0000256" key="5">
    <source>
        <dbReference type="ARBA" id="ARBA00023243"/>
    </source>
</evidence>
<accession>A0A1E7FB72</accession>
<dbReference type="AlphaFoldDB" id="A0A1E7FB72"/>
<keyword evidence="4" id="KW-0934">Plastid</keyword>
<protein>
    <submittedName>
        <fullName evidence="6">Fucoxanthin chlorophyll a/c protein</fullName>
    </submittedName>
</protein>
<sequence length="226" mass="23739">MKYTILASIIVGSTAFAPTQQQRSTSSLAAGPNEAYANEPGVLAPLGVYDPCALLDGADQDRFDHLRGVELKHGRVSMLAVVGYLTTYAGFRLPGLEEIPGGFAAWKALPQEVVGQMGMALIVMEMANRDHTGNAKFPGDFRNNALDFGWDDQSEAWQKKKRTIEINNGRAAQMGILGIMVHESLGNLNEILPAGAAPAVAAVSAVAAPAVAAVAAVVEAVPDAIL</sequence>
<dbReference type="KEGG" id="fcy:FRACYDRAFT_269349"/>
<dbReference type="Gene3D" id="1.10.3460.10">
    <property type="entry name" value="Chlorophyll a/b binding protein domain"/>
    <property type="match status" value="1"/>
</dbReference>
<reference evidence="6 7" key="1">
    <citation type="submission" date="2016-09" db="EMBL/GenBank/DDBJ databases">
        <title>Extensive genetic diversity and differential bi-allelic expression allows diatom success in the polar Southern Ocean.</title>
        <authorList>
            <consortium name="DOE Joint Genome Institute"/>
            <person name="Mock T."/>
            <person name="Otillar R.P."/>
            <person name="Strauss J."/>
            <person name="Dupont C."/>
            <person name="Frickenhaus S."/>
            <person name="Maumus F."/>
            <person name="Mcmullan M."/>
            <person name="Sanges R."/>
            <person name="Schmutz J."/>
            <person name="Toseland A."/>
            <person name="Valas R."/>
            <person name="Veluchamy A."/>
            <person name="Ward B.J."/>
            <person name="Allen A."/>
            <person name="Barry K."/>
            <person name="Falciatore A."/>
            <person name="Ferrante M."/>
            <person name="Fortunato A.E."/>
            <person name="Gloeckner G."/>
            <person name="Gruber A."/>
            <person name="Hipkin R."/>
            <person name="Janech M."/>
            <person name="Kroth P."/>
            <person name="Leese F."/>
            <person name="Lindquist E."/>
            <person name="Lyon B.R."/>
            <person name="Martin J."/>
            <person name="Mayer C."/>
            <person name="Parker M."/>
            <person name="Quesneville H."/>
            <person name="Raymond J."/>
            <person name="Uhlig C."/>
            <person name="Valentin K.U."/>
            <person name="Worden A.Z."/>
            <person name="Armbrust E.V."/>
            <person name="Bowler C."/>
            <person name="Green B."/>
            <person name="Moulton V."/>
            <person name="Van Oosterhout C."/>
            <person name="Grigoriev I."/>
        </authorList>
    </citation>
    <scope>NUCLEOTIDE SEQUENCE [LARGE SCALE GENOMIC DNA]</scope>
    <source>
        <strain evidence="6 7">CCMP1102</strain>
    </source>
</reference>
<proteinExistence type="inferred from homology"/>
<evidence type="ECO:0000256" key="4">
    <source>
        <dbReference type="ARBA" id="ARBA00022640"/>
    </source>
</evidence>
<keyword evidence="5" id="KW-0437">Light-harvesting polypeptide</keyword>